<organism evidence="2 3">
    <name type="scientific">Devosia nitrariae</name>
    <dbReference type="NCBI Taxonomy" id="2071872"/>
    <lineage>
        <taxon>Bacteria</taxon>
        <taxon>Pseudomonadati</taxon>
        <taxon>Pseudomonadota</taxon>
        <taxon>Alphaproteobacteria</taxon>
        <taxon>Hyphomicrobiales</taxon>
        <taxon>Devosiaceae</taxon>
        <taxon>Devosia</taxon>
    </lineage>
</organism>
<accession>A0ABQ5W8X7</accession>
<keyword evidence="3" id="KW-1185">Reference proteome</keyword>
<dbReference type="SUPFAM" id="SSF140990">
    <property type="entry name" value="FtsH protease domain-like"/>
    <property type="match status" value="1"/>
</dbReference>
<dbReference type="SMART" id="SM00382">
    <property type="entry name" value="AAA"/>
    <property type="match status" value="1"/>
</dbReference>
<dbReference type="InterPro" id="IPR037219">
    <property type="entry name" value="Peptidase_M41-like"/>
</dbReference>
<evidence type="ECO:0000313" key="3">
    <source>
        <dbReference type="Proteomes" id="UP001156691"/>
    </source>
</evidence>
<dbReference type="Gene3D" id="1.20.58.760">
    <property type="entry name" value="Peptidase M41"/>
    <property type="match status" value="1"/>
</dbReference>
<dbReference type="Proteomes" id="UP001156691">
    <property type="component" value="Unassembled WGS sequence"/>
</dbReference>
<dbReference type="RefSeq" id="WP_284341958.1">
    <property type="nucleotide sequence ID" value="NZ_BSNS01000020.1"/>
</dbReference>
<feature type="domain" description="AAA+ ATPase" evidence="1">
    <location>
        <begin position="241"/>
        <end position="383"/>
    </location>
</feature>
<dbReference type="InterPro" id="IPR003593">
    <property type="entry name" value="AAA+_ATPase"/>
</dbReference>
<sequence length="645" mass="68982">METLEENLSDAIEATTQATTDKLINARAALAEVALLQALGTRGKRLFAGTGPIAAVVKVPSQQWVEPIKTAIGHVSKVPVFFPDSPKKHGDAATVGAEMSSLIARGERVIGISASPASLPDTLIAAATHEFGISRPSASLLASVMNLCLTGRLPRHFLTLDLLGLDFDTICACMPKGVTKKEAADRIVKAADRVRGKSNTSTIALPTLESAIEYGEAREWGLDLKRDINDVRANKIGWSAVDRGIVLYGEPGTGKTTFARILGQSCGLTTLVKSTAELFATSSGDLGSVVKAQRQMFEEAAASAPSLLILDEIDSYPDPYTISERGKDWWMPVILDLQLLLDSAVSARDGVIVCGATNRIGDISRALLRKGRLERAVYIGPPTLAGLVNVLRTHLGSDLPEASLLTLARAGEGASAAEAMDWVRSARRRCRREDRPMTIDDMMEQIHPPDHRSDTEKLRVAVHESGHAIIGMMLGYELTKVSIRRAAGRGGRVTFAGRQPTILMKTEMEDQVVCSLAGRAAEIVLLGAPSSGSGGRPESDLAQATQTIADLHASLGLKDGLTWHGFGKSAAELIKHSPDLREAIESDLQRLHAVAIDMAKTHLRLIEILARTLVEKQSMTGTEVAHLLLGGSLNSPGDQRVGTDI</sequence>
<reference evidence="3" key="1">
    <citation type="journal article" date="2019" name="Int. J. Syst. Evol. Microbiol.">
        <title>The Global Catalogue of Microorganisms (GCM) 10K type strain sequencing project: providing services to taxonomists for standard genome sequencing and annotation.</title>
        <authorList>
            <consortium name="The Broad Institute Genomics Platform"/>
            <consortium name="The Broad Institute Genome Sequencing Center for Infectious Disease"/>
            <person name="Wu L."/>
            <person name="Ma J."/>
        </authorList>
    </citation>
    <scope>NUCLEOTIDE SEQUENCE [LARGE SCALE GENOMIC DNA]</scope>
    <source>
        <strain evidence="3">NBRC 112416</strain>
    </source>
</reference>
<dbReference type="SUPFAM" id="SSF52540">
    <property type="entry name" value="P-loop containing nucleoside triphosphate hydrolases"/>
    <property type="match status" value="1"/>
</dbReference>
<dbReference type="Gene3D" id="1.10.8.60">
    <property type="match status" value="1"/>
</dbReference>
<gene>
    <name evidence="2" type="ORF">GCM10010862_38180</name>
</gene>
<proteinExistence type="predicted"/>
<dbReference type="EMBL" id="BSNS01000020">
    <property type="protein sequence ID" value="GLQ56559.1"/>
    <property type="molecule type" value="Genomic_DNA"/>
</dbReference>
<dbReference type="PANTHER" id="PTHR23076:SF97">
    <property type="entry name" value="ATP-DEPENDENT ZINC METALLOPROTEASE YME1L1"/>
    <property type="match status" value="1"/>
</dbReference>
<dbReference type="InterPro" id="IPR003959">
    <property type="entry name" value="ATPase_AAA_core"/>
</dbReference>
<evidence type="ECO:0000313" key="2">
    <source>
        <dbReference type="EMBL" id="GLQ56559.1"/>
    </source>
</evidence>
<dbReference type="PANTHER" id="PTHR23076">
    <property type="entry name" value="METALLOPROTEASE M41 FTSH"/>
    <property type="match status" value="1"/>
</dbReference>
<comment type="caution">
    <text evidence="2">The sequence shown here is derived from an EMBL/GenBank/DDBJ whole genome shotgun (WGS) entry which is preliminary data.</text>
</comment>
<dbReference type="Pfam" id="PF00004">
    <property type="entry name" value="AAA"/>
    <property type="match status" value="1"/>
</dbReference>
<name>A0ABQ5W8X7_9HYPH</name>
<dbReference type="InterPro" id="IPR027417">
    <property type="entry name" value="P-loop_NTPase"/>
</dbReference>
<dbReference type="Gene3D" id="3.40.50.300">
    <property type="entry name" value="P-loop containing nucleotide triphosphate hydrolases"/>
    <property type="match status" value="1"/>
</dbReference>
<dbReference type="InterPro" id="IPR000642">
    <property type="entry name" value="Peptidase_M41"/>
</dbReference>
<dbReference type="Pfam" id="PF01434">
    <property type="entry name" value="Peptidase_M41"/>
    <property type="match status" value="1"/>
</dbReference>
<protein>
    <recommendedName>
        <fullName evidence="1">AAA+ ATPase domain-containing protein</fullName>
    </recommendedName>
</protein>
<evidence type="ECO:0000259" key="1">
    <source>
        <dbReference type="SMART" id="SM00382"/>
    </source>
</evidence>